<feature type="transmembrane region" description="Helical" evidence="6">
    <location>
        <begin position="492"/>
        <end position="510"/>
    </location>
</feature>
<organism evidence="7 8">
    <name type="scientific">Alloacidobacterium dinghuense</name>
    <dbReference type="NCBI Taxonomy" id="2763107"/>
    <lineage>
        <taxon>Bacteria</taxon>
        <taxon>Pseudomonadati</taxon>
        <taxon>Acidobacteriota</taxon>
        <taxon>Terriglobia</taxon>
        <taxon>Terriglobales</taxon>
        <taxon>Acidobacteriaceae</taxon>
        <taxon>Alloacidobacterium</taxon>
    </lineage>
</organism>
<reference evidence="7 8" key="1">
    <citation type="submission" date="2020-08" db="EMBL/GenBank/DDBJ databases">
        <title>Edaphobacter telluris sp. nov. and Acidobacterium dinghuensis sp. nov., two acidobacteria isolated from forest soil.</title>
        <authorList>
            <person name="Fu J."/>
            <person name="Qiu L."/>
        </authorList>
    </citation>
    <scope>NUCLEOTIDE SEQUENCE [LARGE SCALE GENOMIC DNA]</scope>
    <source>
        <strain evidence="7">4Y35</strain>
    </source>
</reference>
<comment type="subcellular location">
    <subcellularLocation>
        <location evidence="1">Cell membrane</location>
        <topology evidence="1">Multi-pass membrane protein</topology>
    </subcellularLocation>
</comment>
<dbReference type="Proteomes" id="UP000515312">
    <property type="component" value="Chromosome"/>
</dbReference>
<keyword evidence="3 6" id="KW-0812">Transmembrane</keyword>
<evidence type="ECO:0000256" key="6">
    <source>
        <dbReference type="SAM" id="Phobius"/>
    </source>
</evidence>
<dbReference type="AlphaFoldDB" id="A0A7G8BLM2"/>
<dbReference type="GO" id="GO:0005886">
    <property type="term" value="C:plasma membrane"/>
    <property type="evidence" value="ECO:0007669"/>
    <property type="project" value="UniProtKB-SubCell"/>
</dbReference>
<dbReference type="PANTHER" id="PTHR30509:SF9">
    <property type="entry name" value="MULTIDRUG RESISTANCE PROTEIN MDTO"/>
    <property type="match status" value="1"/>
</dbReference>
<feature type="transmembrane region" description="Helical" evidence="6">
    <location>
        <begin position="75"/>
        <end position="95"/>
    </location>
</feature>
<evidence type="ECO:0000313" key="8">
    <source>
        <dbReference type="Proteomes" id="UP000515312"/>
    </source>
</evidence>
<protein>
    <submittedName>
        <fullName evidence="7">FUSC family protein</fullName>
    </submittedName>
</protein>
<keyword evidence="2" id="KW-1003">Cell membrane</keyword>
<evidence type="ECO:0000256" key="3">
    <source>
        <dbReference type="ARBA" id="ARBA00022692"/>
    </source>
</evidence>
<feature type="transmembrane region" description="Helical" evidence="6">
    <location>
        <begin position="437"/>
        <end position="455"/>
    </location>
</feature>
<dbReference type="RefSeq" id="WP_186744873.1">
    <property type="nucleotide sequence ID" value="NZ_CP060394.1"/>
</dbReference>
<feature type="transmembrane region" description="Helical" evidence="6">
    <location>
        <begin position="107"/>
        <end position="134"/>
    </location>
</feature>
<accession>A0A7G8BLM2</accession>
<feature type="transmembrane region" description="Helical" evidence="6">
    <location>
        <begin position="39"/>
        <end position="63"/>
    </location>
</feature>
<sequence length="688" mass="74987">MPLSATQSKTRSWLQYLTQDLQPTPGRLDGSLRITLTSVLVLITMMVLQMPFVAYALYVIFMVGRDSPAVTLRTGFALLCAVSCALAISLVVVILTDNNPMARVLSLATITFVAGMITVATSMPSLGSGWGIIFSVGISFWENHTRADTLVKNSLWLLAAFATGIAVAIAVEYLLATRSPVDKLSEQLGIRYRALETMFKAYASNSSEQQRRSAAEHVSRLAGAGHAGMFQLYSQLADRDLNRGSLPMGVHAHITMLAELLDSSAAFGLQIDVVDIEIRSRCEVIARQCSELASKFRTDPALNLNLRNSTAFAHLERVEIIIQSIGTMSSAADEMRPNLVALPSKQVPLLISGAISKRENVAFALKVSLCATICYILYHAIDWPGISTCVITVMVAGLSHSGAMKQKLALRLLGATIGGLVLGIGAEVFLFPFMDSITALVVVIGAIAFLCAWVAGGPRFNYVGLQMAFAFYLTSLEGFSAPTELSPARDRFVGILLGVVVMWFVLDQIWPVRTVTVMRRVVVSVLKDASRVVALMDDKLSLPDYMRESDVLRDRLGKQLSTVRMLNEATQYELGVEHEKHMRMGDTFMRMSMTTVALIWNQASLLHKEAQSEFLTQPALIRLRQTIAERLSAMADALEEHDCLPTGDAAGPLDVALSAGDVDSEYSRNTIARYNELHAVALSLDPTG</sequence>
<dbReference type="EMBL" id="CP060394">
    <property type="protein sequence ID" value="QNI33442.1"/>
    <property type="molecule type" value="Genomic_DNA"/>
</dbReference>
<feature type="transmembrane region" description="Helical" evidence="6">
    <location>
        <begin position="410"/>
        <end position="431"/>
    </location>
</feature>
<keyword evidence="8" id="KW-1185">Reference proteome</keyword>
<dbReference type="PANTHER" id="PTHR30509">
    <property type="entry name" value="P-HYDROXYBENZOIC ACID EFFLUX PUMP SUBUNIT-RELATED"/>
    <property type="match status" value="1"/>
</dbReference>
<evidence type="ECO:0000256" key="5">
    <source>
        <dbReference type="ARBA" id="ARBA00023136"/>
    </source>
</evidence>
<keyword evidence="5 6" id="KW-0472">Membrane</keyword>
<name>A0A7G8BLM2_9BACT</name>
<evidence type="ECO:0000256" key="2">
    <source>
        <dbReference type="ARBA" id="ARBA00022475"/>
    </source>
</evidence>
<dbReference type="KEGG" id="adin:H7849_05700"/>
<evidence type="ECO:0000256" key="4">
    <source>
        <dbReference type="ARBA" id="ARBA00022989"/>
    </source>
</evidence>
<gene>
    <name evidence="7" type="ORF">H7849_05700</name>
</gene>
<evidence type="ECO:0000256" key="1">
    <source>
        <dbReference type="ARBA" id="ARBA00004651"/>
    </source>
</evidence>
<keyword evidence="4 6" id="KW-1133">Transmembrane helix</keyword>
<feature type="transmembrane region" description="Helical" evidence="6">
    <location>
        <begin position="154"/>
        <end position="175"/>
    </location>
</feature>
<evidence type="ECO:0000313" key="7">
    <source>
        <dbReference type="EMBL" id="QNI33442.1"/>
    </source>
</evidence>
<proteinExistence type="predicted"/>
<feature type="transmembrane region" description="Helical" evidence="6">
    <location>
        <begin position="384"/>
        <end position="403"/>
    </location>
</feature>